<feature type="region of interest" description="Disordered" evidence="1">
    <location>
        <begin position="196"/>
        <end position="222"/>
    </location>
</feature>
<dbReference type="EMBL" id="DS989842">
    <property type="protein sequence ID" value="EDX78075.1"/>
    <property type="molecule type" value="Genomic_DNA"/>
</dbReference>
<name>B4VID9_9CYAN</name>
<gene>
    <name evidence="3" type="ORF">MC7420_7813</name>
</gene>
<evidence type="ECO:0000313" key="3">
    <source>
        <dbReference type="EMBL" id="EDX78075.1"/>
    </source>
</evidence>
<keyword evidence="4" id="KW-1185">Reference proteome</keyword>
<evidence type="ECO:0000256" key="1">
    <source>
        <dbReference type="SAM" id="MobiDB-lite"/>
    </source>
</evidence>
<dbReference type="NCBIfam" id="TIGR02595">
    <property type="entry name" value="PEP_CTERM"/>
    <property type="match status" value="1"/>
</dbReference>
<dbReference type="OrthoDB" id="238912at2"/>
<feature type="chain" id="PRO_5002825202" evidence="2">
    <location>
        <begin position="32"/>
        <end position="249"/>
    </location>
</feature>
<proteinExistence type="predicted"/>
<keyword evidence="2" id="KW-0732">Signal</keyword>
<dbReference type="AlphaFoldDB" id="B4VID9"/>
<feature type="signal peptide" evidence="2">
    <location>
        <begin position="1"/>
        <end position="31"/>
    </location>
</feature>
<reference evidence="3 4" key="1">
    <citation type="submission" date="2008-07" db="EMBL/GenBank/DDBJ databases">
        <authorList>
            <person name="Tandeau de Marsac N."/>
            <person name="Ferriera S."/>
            <person name="Johnson J."/>
            <person name="Kravitz S."/>
            <person name="Beeson K."/>
            <person name="Sutton G."/>
            <person name="Rogers Y.-H."/>
            <person name="Friedman R."/>
            <person name="Frazier M."/>
            <person name="Venter J.C."/>
        </authorList>
    </citation>
    <scope>NUCLEOTIDE SEQUENCE [LARGE SCALE GENOMIC DNA]</scope>
    <source>
        <strain evidence="3 4">PCC 7420</strain>
    </source>
</reference>
<dbReference type="RefSeq" id="WP_006098511.1">
    <property type="nucleotide sequence ID" value="NZ_DS989842.1"/>
</dbReference>
<dbReference type="InterPro" id="IPR013424">
    <property type="entry name" value="Ice-binding_C"/>
</dbReference>
<dbReference type="Proteomes" id="UP000003835">
    <property type="component" value="Unassembled WGS sequence"/>
</dbReference>
<protein>
    <submittedName>
        <fullName evidence="3">PEP-CTERM putative exosortase interaction domain protein</fullName>
    </submittedName>
</protein>
<dbReference type="HOGENOM" id="CLU_1114324_0_0_3"/>
<evidence type="ECO:0000313" key="4">
    <source>
        <dbReference type="Proteomes" id="UP000003835"/>
    </source>
</evidence>
<dbReference type="eggNOG" id="ENOG5033CIR">
    <property type="taxonomic scope" value="Bacteria"/>
</dbReference>
<accession>B4VID9</accession>
<sequence>MFTSTAMKTLSMTAASATLMALGTGVTPAEAVTVFTDRMAWEETVSGITTETFSTPRDQSENLLLESGIQVTGMSSVWSSGQFYTSTPSRSESVEFEFPSQILGFGADFNSTTSNGGLTVSGLFDGIPGIDTVVFSEYFQGQGTGFLGIVADTAFNSLSFAMQSPPLAVSAANEAFQMDNFSFASNLADRDAVSFPESLTDSETENNRGEPMPLLTDTRSESVPEPTSVLSLLMMAVLGRTSLRKRQTR</sequence>
<organism evidence="3 4">
    <name type="scientific">Coleofasciculus chthonoplastes PCC 7420</name>
    <dbReference type="NCBI Taxonomy" id="118168"/>
    <lineage>
        <taxon>Bacteria</taxon>
        <taxon>Bacillati</taxon>
        <taxon>Cyanobacteriota</taxon>
        <taxon>Cyanophyceae</taxon>
        <taxon>Coleofasciculales</taxon>
        <taxon>Coleofasciculaceae</taxon>
        <taxon>Coleofasciculus</taxon>
    </lineage>
</organism>
<evidence type="ECO:0000256" key="2">
    <source>
        <dbReference type="SAM" id="SignalP"/>
    </source>
</evidence>